<evidence type="ECO:0000256" key="5">
    <source>
        <dbReference type="ARBA" id="ARBA00022989"/>
    </source>
</evidence>
<feature type="transmembrane region" description="Helical" evidence="8">
    <location>
        <begin position="231"/>
        <end position="253"/>
    </location>
</feature>
<feature type="transmembrane region" description="Helical" evidence="8">
    <location>
        <begin position="176"/>
        <end position="196"/>
    </location>
</feature>
<comment type="similarity">
    <text evidence="7">Belongs to the amino acid-polyamine-organocation (APC) superfamily. Polyamine:cation symporter (PHS) (TC 2.A.3.12) family.</text>
</comment>
<dbReference type="STRING" id="4790.A0A0W8DVX8"/>
<feature type="transmembrane region" description="Helical" evidence="8">
    <location>
        <begin position="371"/>
        <end position="388"/>
    </location>
</feature>
<sequence>MAAAESKASKLNVMDIPKNGAYDGHLLLTPQRLPDSSRNGSVQLRPSNLENMKDDPVRQLTVMGIVGLCYFSVCGGPIGSEPIISAGGPLIGLILLLVFPVILGLPIAYVTAELSTAYPEDGVIDNALYPGLAVSTFTEVYGDIGSPTAEYFIKAAIAVALTLPNLLGIRIVGNGMVILSIFVMIPFIVLFVWGLVSGHDWSALGEMRRSDIVYDSNGDLVSMSGGLDIDWSTLINTLFWNFNGAVGMSVFGGEVRNPGQTYPRAMLISVLLIALTYLMPLFGAIVFNSPNWTTWDDGSFSSIASALGGTFLSTWIMLASFASNAGMYIAELFCDSFQIMGMAQNELAPTFLGAYCSICDRRNKRFNTPHNAVFASLIVILVLIEFDFNDIVNMTNALSAFYQILIFAAFIKLRYTHADLKRPYKVPGSIPMLLLGLLIPTALLMYIAVDVFFTLAPAMIVLGVTLAGFLYARLKKFTRSQFEDLSLDG</sequence>
<keyword evidence="5 8" id="KW-1133">Transmembrane helix</keyword>
<dbReference type="OrthoDB" id="5982228at2759"/>
<evidence type="ECO:0000256" key="4">
    <source>
        <dbReference type="ARBA" id="ARBA00022692"/>
    </source>
</evidence>
<evidence type="ECO:0000256" key="7">
    <source>
        <dbReference type="ARBA" id="ARBA00024041"/>
    </source>
</evidence>
<protein>
    <submittedName>
        <fullName evidence="10">Uncharacterized protein</fullName>
    </submittedName>
</protein>
<dbReference type="InterPro" id="IPR044566">
    <property type="entry name" value="RMV1-like"/>
</dbReference>
<accession>A0A0W8DVX8</accession>
<dbReference type="PIRSF" id="PIRSF006060">
    <property type="entry name" value="AA_transporter"/>
    <property type="match status" value="1"/>
</dbReference>
<keyword evidence="3" id="KW-1003">Cell membrane</keyword>
<evidence type="ECO:0000256" key="8">
    <source>
        <dbReference type="SAM" id="Phobius"/>
    </source>
</evidence>
<feature type="transmembrane region" description="Helical" evidence="8">
    <location>
        <begin position="394"/>
        <end position="411"/>
    </location>
</feature>
<dbReference type="EMBL" id="LNFO01000633">
    <property type="protein sequence ID" value="KUG00548.1"/>
    <property type="molecule type" value="Genomic_DNA"/>
</dbReference>
<reference evidence="10 11" key="1">
    <citation type="submission" date="2015-11" db="EMBL/GenBank/DDBJ databases">
        <title>Genomes and virulence difference between two physiological races of Phytophthora nicotianae.</title>
        <authorList>
            <person name="Liu H."/>
            <person name="Ma X."/>
            <person name="Yu H."/>
            <person name="Fang D."/>
            <person name="Li Y."/>
            <person name="Wang X."/>
            <person name="Wang W."/>
            <person name="Dong Y."/>
            <person name="Xiao B."/>
        </authorList>
    </citation>
    <scope>NUCLEOTIDE SEQUENCE [LARGE SCALE GENOMIC DNA]</scope>
    <source>
        <strain evidence="11">race 0</strain>
        <strain evidence="10">Race 0</strain>
    </source>
</reference>
<evidence type="ECO:0000256" key="1">
    <source>
        <dbReference type="ARBA" id="ARBA00004651"/>
    </source>
</evidence>
<comment type="caution">
    <text evidence="10">The sequence shown here is derived from an EMBL/GenBank/DDBJ whole genome shotgun (WGS) entry which is preliminary data.</text>
</comment>
<dbReference type="EMBL" id="LNFO01000633">
    <property type="protein sequence ID" value="KUG00547.1"/>
    <property type="molecule type" value="Genomic_DNA"/>
</dbReference>
<feature type="transmembrane region" description="Helical" evidence="8">
    <location>
        <begin position="90"/>
        <end position="112"/>
    </location>
</feature>
<dbReference type="InterPro" id="IPR002293">
    <property type="entry name" value="AA/rel_permease1"/>
</dbReference>
<evidence type="ECO:0000256" key="6">
    <source>
        <dbReference type="ARBA" id="ARBA00023136"/>
    </source>
</evidence>
<organism evidence="10 11">
    <name type="scientific">Phytophthora nicotianae</name>
    <name type="common">Potato buckeye rot agent</name>
    <name type="synonym">Phytophthora parasitica</name>
    <dbReference type="NCBI Taxonomy" id="4792"/>
    <lineage>
        <taxon>Eukaryota</taxon>
        <taxon>Sar</taxon>
        <taxon>Stramenopiles</taxon>
        <taxon>Oomycota</taxon>
        <taxon>Peronosporomycetes</taxon>
        <taxon>Peronosporales</taxon>
        <taxon>Peronosporaceae</taxon>
        <taxon>Phytophthora</taxon>
    </lineage>
</organism>
<dbReference type="Pfam" id="PF13520">
    <property type="entry name" value="AA_permease_2"/>
    <property type="match status" value="1"/>
</dbReference>
<feature type="transmembrane region" description="Helical" evidence="8">
    <location>
        <begin position="60"/>
        <end position="78"/>
    </location>
</feature>
<evidence type="ECO:0000313" key="10">
    <source>
        <dbReference type="EMBL" id="KUG00548.1"/>
    </source>
</evidence>
<feature type="transmembrane region" description="Helical" evidence="8">
    <location>
        <begin position="299"/>
        <end position="318"/>
    </location>
</feature>
<evidence type="ECO:0000313" key="11">
    <source>
        <dbReference type="Proteomes" id="UP000052943"/>
    </source>
</evidence>
<feature type="transmembrane region" description="Helical" evidence="8">
    <location>
        <begin position="265"/>
        <end position="287"/>
    </location>
</feature>
<dbReference type="PANTHER" id="PTHR45826:SF2">
    <property type="entry name" value="AMINO ACID TRANSPORTER"/>
    <property type="match status" value="1"/>
</dbReference>
<dbReference type="Gene3D" id="1.20.1740.10">
    <property type="entry name" value="Amino acid/polyamine transporter I"/>
    <property type="match status" value="1"/>
</dbReference>
<keyword evidence="6 8" id="KW-0472">Membrane</keyword>
<comment type="subcellular location">
    <subcellularLocation>
        <location evidence="1">Cell membrane</location>
        <topology evidence="1">Multi-pass membrane protein</topology>
    </subcellularLocation>
</comment>
<evidence type="ECO:0000256" key="2">
    <source>
        <dbReference type="ARBA" id="ARBA00022448"/>
    </source>
</evidence>
<gene>
    <name evidence="10" type="ORF">AM587_10014755</name>
    <name evidence="9" type="ORF">AM587_10014756</name>
</gene>
<name>A0A0W8DVX8_PHYNI</name>
<keyword evidence="4 8" id="KW-0812">Transmembrane</keyword>
<proteinExistence type="inferred from homology"/>
<dbReference type="AlphaFoldDB" id="A0A0W8DVX8"/>
<dbReference type="Proteomes" id="UP000052943">
    <property type="component" value="Unassembled WGS sequence"/>
</dbReference>
<keyword evidence="2" id="KW-0813">Transport</keyword>
<evidence type="ECO:0000256" key="3">
    <source>
        <dbReference type="ARBA" id="ARBA00022475"/>
    </source>
</evidence>
<dbReference type="GO" id="GO:0015203">
    <property type="term" value="F:polyamine transmembrane transporter activity"/>
    <property type="evidence" value="ECO:0007669"/>
    <property type="project" value="UniProtKB-ARBA"/>
</dbReference>
<feature type="transmembrane region" description="Helical" evidence="8">
    <location>
        <begin position="432"/>
        <end position="449"/>
    </location>
</feature>
<dbReference type="GO" id="GO:0005886">
    <property type="term" value="C:plasma membrane"/>
    <property type="evidence" value="ECO:0007669"/>
    <property type="project" value="UniProtKB-SubCell"/>
</dbReference>
<feature type="transmembrane region" description="Helical" evidence="8">
    <location>
        <begin position="455"/>
        <end position="472"/>
    </location>
</feature>
<dbReference type="PANTHER" id="PTHR45826">
    <property type="entry name" value="POLYAMINE TRANSPORTER PUT1"/>
    <property type="match status" value="1"/>
</dbReference>
<evidence type="ECO:0000313" key="9">
    <source>
        <dbReference type="EMBL" id="KUG00547.1"/>
    </source>
</evidence>